<feature type="transmembrane region" description="Helical" evidence="1">
    <location>
        <begin position="84"/>
        <end position="117"/>
    </location>
</feature>
<evidence type="ECO:0000259" key="2">
    <source>
        <dbReference type="Pfam" id="PF18566"/>
    </source>
</evidence>
<protein>
    <recommendedName>
        <fullName evidence="2">Linalool dehydratase/isomerase domain-containing protein</fullName>
    </recommendedName>
</protein>
<comment type="caution">
    <text evidence="3">The sequence shown here is derived from an EMBL/GenBank/DDBJ whole genome shotgun (WGS) entry which is preliminary data.</text>
</comment>
<accession>A0AA39CKZ2</accession>
<dbReference type="AlphaFoldDB" id="A0AA39CKZ2"/>
<evidence type="ECO:0000256" key="1">
    <source>
        <dbReference type="SAM" id="Phobius"/>
    </source>
</evidence>
<evidence type="ECO:0000313" key="3">
    <source>
        <dbReference type="EMBL" id="KAJ9612110.1"/>
    </source>
</evidence>
<name>A0AA39CKZ2_9EURO</name>
<dbReference type="Proteomes" id="UP001172673">
    <property type="component" value="Unassembled WGS sequence"/>
</dbReference>
<dbReference type="Pfam" id="PF18566">
    <property type="entry name" value="Ldi"/>
    <property type="match status" value="1"/>
</dbReference>
<sequence>MATMTTTAPTHVQSKFDSDKASAKSLVGDFHWQDVLVPEKAGTGITKWHYQRRTLAQYACLFAAGLTSFYKLESPALRAASLGLLFPGAGLVAVCTIPSILSFVLSTALIPVVLFVWFGMGGLAFPITLWAGTAALSALLARDSVLELAGPLTSAFCVGGLIYITYSTQRANAEARKNREARNNFLLDAVRNNQTQATPAPKAGTREVDEQTLRFVQWSIELGLMPKDDFSYHDVIDQFQTAALRYQLYETVNVLGLYQNVYCPNFRGYLSQAQVNVIDKSCTKKVMEFWKYESMAGKFKFNSHGWDPIKKDNIMVTGYILQAVGIYQSNTGDDRYTKPGSMVFEITDSIKYPYDIKGIADSVHRNMDEAAYCLYPCEPNWLYTPCNLVGIGGILLTDRLLGNTYGENLRERFEHALETEFTNADGSILPIRSELTGFTIPGLAGALSDGVNSLLCASYLPHIAHRNWAFTKKETLRYNESTGRLELHNLLGADKLDAGNYKPGEGAIRCVLATAAAEYGDEAIRTELLRQIDEEFHPVVTTRTGALKNRGVSTLWQGTTTRARLGRYQDWVGMIKNGPPDVVKRGPMLEECAFPDVLVAKCYSNDGEGVDLVLYPGREAGVFPLGFTNCKADGKYTLMGKDANADKDGVVRFDVKIDGRTEGKLEYVK</sequence>
<feature type="domain" description="Linalool dehydratase/isomerase" evidence="2">
    <location>
        <begin position="245"/>
        <end position="552"/>
    </location>
</feature>
<keyword evidence="4" id="KW-1185">Reference proteome</keyword>
<dbReference type="InterPro" id="IPR041411">
    <property type="entry name" value="Ldi"/>
</dbReference>
<keyword evidence="1" id="KW-0472">Membrane</keyword>
<organism evidence="3 4">
    <name type="scientific">Cladophialophora chaetospira</name>
    <dbReference type="NCBI Taxonomy" id="386627"/>
    <lineage>
        <taxon>Eukaryota</taxon>
        <taxon>Fungi</taxon>
        <taxon>Dikarya</taxon>
        <taxon>Ascomycota</taxon>
        <taxon>Pezizomycotina</taxon>
        <taxon>Eurotiomycetes</taxon>
        <taxon>Chaetothyriomycetidae</taxon>
        <taxon>Chaetothyriales</taxon>
        <taxon>Herpotrichiellaceae</taxon>
        <taxon>Cladophialophora</taxon>
    </lineage>
</organism>
<feature type="transmembrane region" description="Helical" evidence="1">
    <location>
        <begin position="148"/>
        <end position="166"/>
    </location>
</feature>
<reference evidence="3" key="1">
    <citation type="submission" date="2022-10" db="EMBL/GenBank/DDBJ databases">
        <title>Culturing micro-colonial fungi from biological soil crusts in the Mojave desert and describing Neophaeococcomyces mojavensis, and introducing the new genera and species Taxawa tesnikishii.</title>
        <authorList>
            <person name="Kurbessoian T."/>
            <person name="Stajich J.E."/>
        </authorList>
    </citation>
    <scope>NUCLEOTIDE SEQUENCE</scope>
    <source>
        <strain evidence="3">TK_41</strain>
    </source>
</reference>
<proteinExistence type="predicted"/>
<dbReference type="EMBL" id="JAPDRK010000005">
    <property type="protein sequence ID" value="KAJ9612110.1"/>
    <property type="molecule type" value="Genomic_DNA"/>
</dbReference>
<keyword evidence="1" id="KW-0812">Transmembrane</keyword>
<keyword evidence="1" id="KW-1133">Transmembrane helix</keyword>
<evidence type="ECO:0000313" key="4">
    <source>
        <dbReference type="Proteomes" id="UP001172673"/>
    </source>
</evidence>
<gene>
    <name evidence="3" type="ORF">H2200_003707</name>
</gene>